<comment type="subcellular location">
    <subcellularLocation>
        <location evidence="1">Cytoplasm</location>
        <location evidence="1">Cytoskeleton</location>
    </subcellularLocation>
</comment>
<feature type="region of interest" description="Disordered" evidence="6">
    <location>
        <begin position="791"/>
        <end position="901"/>
    </location>
</feature>
<dbReference type="PANTHER" id="PTHR15073">
    <property type="entry name" value="MICROTUBULE-ASSOCIATED PROTEIN"/>
    <property type="match status" value="1"/>
</dbReference>
<evidence type="ECO:0000256" key="2">
    <source>
        <dbReference type="ARBA" id="ARBA00007525"/>
    </source>
</evidence>
<name>A0A8R2NT92_ACYPI</name>
<dbReference type="RefSeq" id="XP_029347638.1">
    <property type="nucleotide sequence ID" value="XM_029491778.1"/>
</dbReference>
<dbReference type="Pfam" id="PF05672">
    <property type="entry name" value="MAP7"/>
    <property type="match status" value="1"/>
</dbReference>
<evidence type="ECO:0000256" key="4">
    <source>
        <dbReference type="ARBA" id="ARBA00023054"/>
    </source>
</evidence>
<feature type="region of interest" description="Disordered" evidence="6">
    <location>
        <begin position="730"/>
        <end position="767"/>
    </location>
</feature>
<feature type="compositionally biased region" description="Polar residues" evidence="6">
    <location>
        <begin position="869"/>
        <end position="901"/>
    </location>
</feature>
<dbReference type="InterPro" id="IPR051483">
    <property type="entry name" value="MAP7_domain-containing"/>
</dbReference>
<dbReference type="Proteomes" id="UP000007819">
    <property type="component" value="Chromosome A3"/>
</dbReference>
<evidence type="ECO:0000313" key="8">
    <source>
        <dbReference type="Proteomes" id="UP000007819"/>
    </source>
</evidence>
<feature type="region of interest" description="Disordered" evidence="6">
    <location>
        <begin position="688"/>
        <end position="710"/>
    </location>
</feature>
<organism evidence="7 8">
    <name type="scientific">Acyrthosiphon pisum</name>
    <name type="common">Pea aphid</name>
    <dbReference type="NCBI Taxonomy" id="7029"/>
    <lineage>
        <taxon>Eukaryota</taxon>
        <taxon>Metazoa</taxon>
        <taxon>Ecdysozoa</taxon>
        <taxon>Arthropoda</taxon>
        <taxon>Hexapoda</taxon>
        <taxon>Insecta</taxon>
        <taxon>Pterygota</taxon>
        <taxon>Neoptera</taxon>
        <taxon>Paraneoptera</taxon>
        <taxon>Hemiptera</taxon>
        <taxon>Sternorrhyncha</taxon>
        <taxon>Aphidomorpha</taxon>
        <taxon>Aphidoidea</taxon>
        <taxon>Aphididae</taxon>
        <taxon>Macrosiphini</taxon>
        <taxon>Acyrthosiphon</taxon>
    </lineage>
</organism>
<keyword evidence="5" id="KW-0206">Cytoskeleton</keyword>
<comment type="similarity">
    <text evidence="2">Belongs to the MAP7 family.</text>
</comment>
<feature type="compositionally biased region" description="Polar residues" evidence="6">
    <location>
        <begin position="502"/>
        <end position="521"/>
    </location>
</feature>
<keyword evidence="4" id="KW-0175">Coiled coil</keyword>
<dbReference type="EnsemblMetazoa" id="XM_029491778.1">
    <property type="protein sequence ID" value="XP_029347638.1"/>
    <property type="gene ID" value="LOC100166736"/>
</dbReference>
<sequence length="977" mass="108184">MERPAEPLLRCFAANDALHRPPSPPPRKIPESALFALRGILVSSLQTSGGNGHLVDAAAAPVPRARHAPGLTSSSSPPPPPRRRPRLHVTFDPPTARATAAGVTTVNSDNRPSTAPTPPQHSSRAGGLHWFAHGAESFDFYDETDETGKENAIKDREERLRLVREKHDEERQRKLDELKQQALAVQRYREQKEEERRRRLDEMRSRDSERRQQVEERKRQLFEAEREKRDAILKKNLEREARIVSKRRNERSSIVFAFGSSTPRMLEPSETGGSYWASRRATSTSNVMMLSSTTPMGPLTRRSSERELNECSGKKRAASAGGLSNRSTDEYNNKRHSVMDVLRWSDMCYPVIPEYPVDVGCEGGDGSAERRAARRKTDLMPTIVSPRDLTPCSRPGSSSSSRRSPGRASSMTRLDGTAATALGGGGVRLLSSARSMSHLAGGGGRSVVLGANKDRSTHHRSMIALNPVPPPRPTRAERLRKRAREFANGGGAGMKSGEMTPNRPQSSMSQSSTGPLPTQPRSRPVATPRKPRPISIAVTGVTSDPPAKSPATGERPPLPKVNVTKKSITPKVETKKFPNDNTKQQSSTAVKDKNKNAKNSTETSDNVESSDQQHTTAVISKDEDSHRENSIQGSVNDLAECDMTASMLATKQKISTEEEAKAALAERRKLAREQAERDAELERQRLEAERLAEEERLRCEEEEQRRQEEEQLRMLEEARKSEELRLQLAIEETKKREEEDKKRKEEEHKLKLEKEEADRKAKEEAEKLRQEMEIKLKKEEEDRQLRRKRVEAIMLRTRNQGKGNPSTKEETESAEQQAGENKTEKPSSDPMTTSQGPVSETEAMLTAERVHSSSSTTSSASSSPTSPPGDTQSNGLLPVETSGSKQNGRADNSAVHQSNGCLPTANGGSAFSSEVQLNNVTNNLLDLSLEPIPSDALSTQQIIDIGMSKCIQGNTADFPAYQETNRSEQQIVNDLLS</sequence>
<feature type="compositionally biased region" description="Basic and acidic residues" evidence="6">
    <location>
        <begin position="302"/>
        <end position="313"/>
    </location>
</feature>
<evidence type="ECO:0000313" key="7">
    <source>
        <dbReference type="EnsemblMetazoa" id="XP_029347638.1"/>
    </source>
</evidence>
<feature type="region of interest" description="Disordered" evidence="6">
    <location>
        <begin position="46"/>
        <end position="129"/>
    </location>
</feature>
<feature type="compositionally biased region" description="Low complexity" evidence="6">
    <location>
        <begin position="393"/>
        <end position="419"/>
    </location>
</feature>
<feature type="region of interest" description="Disordered" evidence="6">
    <location>
        <begin position="360"/>
        <end position="419"/>
    </location>
</feature>
<feature type="compositionally biased region" description="Polar residues" evidence="6">
    <location>
        <begin position="797"/>
        <end position="806"/>
    </location>
</feature>
<accession>A0A8R2NT92</accession>
<feature type="compositionally biased region" description="Low complexity" evidence="6">
    <location>
        <begin position="852"/>
        <end position="864"/>
    </location>
</feature>
<dbReference type="PANTHER" id="PTHR15073:SF1">
    <property type="entry name" value="RETICULOCYTE-BINDING PROTEIN HOMOLOG 2A"/>
    <property type="match status" value="1"/>
</dbReference>
<reference evidence="8" key="1">
    <citation type="submission" date="2010-06" db="EMBL/GenBank/DDBJ databases">
        <authorList>
            <person name="Jiang H."/>
            <person name="Abraham K."/>
            <person name="Ali S."/>
            <person name="Alsbrooks S.L."/>
            <person name="Anim B.N."/>
            <person name="Anosike U.S."/>
            <person name="Attaway T."/>
            <person name="Bandaranaike D.P."/>
            <person name="Battles P.K."/>
            <person name="Bell S.N."/>
            <person name="Bell A.V."/>
            <person name="Beltran B."/>
            <person name="Bickham C."/>
            <person name="Bustamante Y."/>
            <person name="Caleb T."/>
            <person name="Canada A."/>
            <person name="Cardenas V."/>
            <person name="Carter K."/>
            <person name="Chacko J."/>
            <person name="Chandrabose M.N."/>
            <person name="Chavez D."/>
            <person name="Chavez A."/>
            <person name="Chen L."/>
            <person name="Chu H.-S."/>
            <person name="Claassen K.J."/>
            <person name="Cockrell R."/>
            <person name="Collins M."/>
            <person name="Cooper J.A."/>
            <person name="Cree A."/>
            <person name="Curry S.M."/>
            <person name="Da Y."/>
            <person name="Dao M.D."/>
            <person name="Das B."/>
            <person name="Davila M.-L."/>
            <person name="Davy-Carroll L."/>
            <person name="Denson S."/>
            <person name="Dinh H."/>
            <person name="Ebong V.E."/>
            <person name="Edwards J.R."/>
            <person name="Egan A."/>
            <person name="El-Daye J."/>
            <person name="Escobedo L."/>
            <person name="Fernandez S."/>
            <person name="Fernando P.R."/>
            <person name="Flagg N."/>
            <person name="Forbes L.D."/>
            <person name="Fowler R.G."/>
            <person name="Fu Q."/>
            <person name="Gabisi R.A."/>
            <person name="Ganer J."/>
            <person name="Garbino Pronczuk A."/>
            <person name="Garcia R.M."/>
            <person name="Garner T."/>
            <person name="Garrett T.E."/>
            <person name="Gonzalez D.A."/>
            <person name="Hamid H."/>
            <person name="Hawkins E.S."/>
            <person name="Hirani K."/>
            <person name="Hogues M.E."/>
            <person name="Hollins B."/>
            <person name="Hsiao C.-H."/>
            <person name="Jabil R."/>
            <person name="James M.L."/>
            <person name="Jhangiani S.N."/>
            <person name="Johnson B."/>
            <person name="Johnson Q."/>
            <person name="Joshi V."/>
            <person name="Kalu J.B."/>
            <person name="Kam C."/>
            <person name="Kashfia A."/>
            <person name="Keebler J."/>
            <person name="Kisamo H."/>
            <person name="Kovar C.L."/>
            <person name="Lago L.A."/>
            <person name="Lai C.-Y."/>
            <person name="Laidlaw J."/>
            <person name="Lara F."/>
            <person name="Le T.-K."/>
            <person name="Lee S.L."/>
            <person name="Legall F.H."/>
            <person name="Lemon S.J."/>
            <person name="Lewis L.R."/>
            <person name="Li B."/>
            <person name="Liu Y."/>
            <person name="Liu Y.-S."/>
            <person name="Lopez J."/>
            <person name="Lozado R.J."/>
            <person name="Lu J."/>
            <person name="Madu R.C."/>
            <person name="Maheshwari M."/>
            <person name="Maheshwari R."/>
            <person name="Malloy K."/>
            <person name="Martinez E."/>
            <person name="Mathew T."/>
            <person name="Mercado I.C."/>
            <person name="Mercado C."/>
            <person name="Meyer B."/>
            <person name="Montgomery K."/>
            <person name="Morgan M.B."/>
            <person name="Munidasa M."/>
            <person name="Nazareth L.V."/>
            <person name="Nelson J."/>
            <person name="Ng B.M."/>
            <person name="Nguyen N.B."/>
            <person name="Nguyen P.Q."/>
            <person name="Nguyen T."/>
            <person name="Obregon M."/>
            <person name="Okwuonu G.O."/>
            <person name="Onwere C.G."/>
            <person name="Orozco G."/>
            <person name="Parra A."/>
            <person name="Patel S."/>
            <person name="Patil S."/>
            <person name="Perez A."/>
            <person name="Perez Y."/>
            <person name="Pham C."/>
            <person name="Primus E.L."/>
            <person name="Pu L.-L."/>
            <person name="Puazo M."/>
            <person name="Qin X."/>
            <person name="Quiroz J.B."/>
            <person name="Reese J."/>
            <person name="Richards S."/>
            <person name="Rives C.M."/>
            <person name="Robberts R."/>
            <person name="Ruiz S.J."/>
            <person name="Ruiz M.J."/>
            <person name="Santibanez J."/>
            <person name="Schneider B.W."/>
            <person name="Sisson I."/>
            <person name="Smith M."/>
            <person name="Sodergren E."/>
            <person name="Song X.-Z."/>
            <person name="Song B.B."/>
            <person name="Summersgill H."/>
            <person name="Thelus R."/>
            <person name="Thornton R.D."/>
            <person name="Trejos Z.Y."/>
            <person name="Usmani K."/>
            <person name="Vattathil S."/>
            <person name="Villasana D."/>
            <person name="Walker D.L."/>
            <person name="Wang S."/>
            <person name="Wang K."/>
            <person name="White C.S."/>
            <person name="Williams A.C."/>
            <person name="Williamson J."/>
            <person name="Wilson K."/>
            <person name="Woghiren I.O."/>
            <person name="Woodworth J.R."/>
            <person name="Worley K.C."/>
            <person name="Wright R.A."/>
            <person name="Wu W."/>
            <person name="Young L."/>
            <person name="Zhang L."/>
            <person name="Zhang J."/>
            <person name="Zhu Y."/>
            <person name="Muzny D.M."/>
            <person name="Weinstock G."/>
            <person name="Gibbs R.A."/>
        </authorList>
    </citation>
    <scope>NUCLEOTIDE SEQUENCE [LARGE SCALE GENOMIC DNA]</scope>
    <source>
        <strain evidence="8">LSR1</strain>
    </source>
</reference>
<evidence type="ECO:0000256" key="5">
    <source>
        <dbReference type="ARBA" id="ARBA00023212"/>
    </source>
</evidence>
<keyword evidence="3" id="KW-0963">Cytoplasm</keyword>
<dbReference type="InterPro" id="IPR008604">
    <property type="entry name" value="MAP7_fam"/>
</dbReference>
<dbReference type="AlphaFoldDB" id="A0A8R2NT92"/>
<feature type="compositionally biased region" description="Basic and acidic residues" evidence="6">
    <location>
        <begin position="620"/>
        <end position="629"/>
    </location>
</feature>
<reference evidence="7" key="2">
    <citation type="submission" date="2022-06" db="UniProtKB">
        <authorList>
            <consortium name="EnsemblMetazoa"/>
        </authorList>
    </citation>
    <scope>IDENTIFICATION</scope>
</reference>
<proteinExistence type="inferred from homology"/>
<feature type="region of interest" description="Disordered" evidence="6">
    <location>
        <begin position="486"/>
        <end position="640"/>
    </location>
</feature>
<feature type="region of interest" description="Disordered" evidence="6">
    <location>
        <begin position="186"/>
        <end position="219"/>
    </location>
</feature>
<protein>
    <recommendedName>
        <fullName evidence="9">Ensconsin-like</fullName>
    </recommendedName>
</protein>
<feature type="region of interest" description="Disordered" evidence="6">
    <location>
        <begin position="289"/>
        <end position="331"/>
    </location>
</feature>
<keyword evidence="8" id="KW-1185">Reference proteome</keyword>
<evidence type="ECO:0008006" key="9">
    <source>
        <dbReference type="Google" id="ProtNLM"/>
    </source>
</evidence>
<evidence type="ECO:0000256" key="1">
    <source>
        <dbReference type="ARBA" id="ARBA00004245"/>
    </source>
</evidence>
<feature type="compositionally biased region" description="Polar residues" evidence="6">
    <location>
        <begin position="829"/>
        <end position="838"/>
    </location>
</feature>
<dbReference type="GO" id="GO:0000226">
    <property type="term" value="P:microtubule cytoskeleton organization"/>
    <property type="evidence" value="ECO:0007669"/>
    <property type="project" value="InterPro"/>
</dbReference>
<feature type="compositionally biased region" description="Polar residues" evidence="6">
    <location>
        <begin position="597"/>
        <end position="618"/>
    </location>
</feature>
<evidence type="ECO:0000256" key="3">
    <source>
        <dbReference type="ARBA" id="ARBA00022490"/>
    </source>
</evidence>
<evidence type="ECO:0000256" key="6">
    <source>
        <dbReference type="SAM" id="MobiDB-lite"/>
    </source>
</evidence>
<dbReference type="OrthoDB" id="6433611at2759"/>
<feature type="compositionally biased region" description="Polar residues" evidence="6">
    <location>
        <begin position="579"/>
        <end position="589"/>
    </location>
</feature>
<feature type="compositionally biased region" description="Basic and acidic residues" evidence="6">
    <location>
        <begin position="367"/>
        <end position="378"/>
    </location>
</feature>
<dbReference type="GeneID" id="100166736"/>
<dbReference type="GO" id="GO:0015630">
    <property type="term" value="C:microtubule cytoskeleton"/>
    <property type="evidence" value="ECO:0007669"/>
    <property type="project" value="InterPro"/>
</dbReference>
<feature type="compositionally biased region" description="Basic and acidic residues" evidence="6">
    <location>
        <begin position="187"/>
        <end position="219"/>
    </location>
</feature>
<feature type="compositionally biased region" description="Low complexity" evidence="6">
    <location>
        <begin position="95"/>
        <end position="106"/>
    </location>
</feature>